<dbReference type="PANTHER" id="PTHR43798:SF31">
    <property type="entry name" value="AB HYDROLASE SUPERFAMILY PROTEIN YCLE"/>
    <property type="match status" value="1"/>
</dbReference>
<evidence type="ECO:0000313" key="3">
    <source>
        <dbReference type="EMBL" id="NYJ37443.1"/>
    </source>
</evidence>
<comment type="caution">
    <text evidence="3">The sequence shown here is derived from an EMBL/GenBank/DDBJ whole genome shotgun (WGS) entry which is preliminary data.</text>
</comment>
<dbReference type="Proteomes" id="UP000572051">
    <property type="component" value="Unassembled WGS sequence"/>
</dbReference>
<dbReference type="Gene3D" id="3.40.50.1820">
    <property type="entry name" value="alpha/beta hydrolase"/>
    <property type="match status" value="1"/>
</dbReference>
<dbReference type="Pfam" id="PF12697">
    <property type="entry name" value="Abhydrolase_6"/>
    <property type="match status" value="1"/>
</dbReference>
<accession>A0A7Z0JCH4</accession>
<name>A0A7Z0JCH4_9ACTN</name>
<keyword evidence="1" id="KW-0378">Hydrolase</keyword>
<reference evidence="3 4" key="1">
    <citation type="submission" date="2020-07" db="EMBL/GenBank/DDBJ databases">
        <title>Sequencing the genomes of 1000 actinobacteria strains.</title>
        <authorList>
            <person name="Klenk H.-P."/>
        </authorList>
    </citation>
    <scope>NUCLEOTIDE SEQUENCE [LARGE SCALE GENOMIC DNA]</scope>
    <source>
        <strain evidence="3 4">DSM 44442</strain>
    </source>
</reference>
<dbReference type="PRINTS" id="PR00111">
    <property type="entry name" value="ABHYDROLASE"/>
</dbReference>
<feature type="domain" description="AB hydrolase-1" evidence="2">
    <location>
        <begin position="22"/>
        <end position="252"/>
    </location>
</feature>
<dbReference type="InterPro" id="IPR029058">
    <property type="entry name" value="AB_hydrolase_fold"/>
</dbReference>
<organism evidence="3 4">
    <name type="scientific">Nocardiopsis aegyptia</name>
    <dbReference type="NCBI Taxonomy" id="220378"/>
    <lineage>
        <taxon>Bacteria</taxon>
        <taxon>Bacillati</taxon>
        <taxon>Actinomycetota</taxon>
        <taxon>Actinomycetes</taxon>
        <taxon>Streptosporangiales</taxon>
        <taxon>Nocardiopsidaceae</taxon>
        <taxon>Nocardiopsis</taxon>
    </lineage>
</organism>
<keyword evidence="4" id="KW-1185">Reference proteome</keyword>
<dbReference type="InterPro" id="IPR050266">
    <property type="entry name" value="AB_hydrolase_sf"/>
</dbReference>
<dbReference type="SUPFAM" id="SSF53474">
    <property type="entry name" value="alpha/beta-Hydrolases"/>
    <property type="match status" value="1"/>
</dbReference>
<dbReference type="GO" id="GO:0016787">
    <property type="term" value="F:hydrolase activity"/>
    <property type="evidence" value="ECO:0007669"/>
    <property type="project" value="UniProtKB-KW"/>
</dbReference>
<dbReference type="PANTHER" id="PTHR43798">
    <property type="entry name" value="MONOACYLGLYCEROL LIPASE"/>
    <property type="match status" value="1"/>
</dbReference>
<evidence type="ECO:0000313" key="4">
    <source>
        <dbReference type="Proteomes" id="UP000572051"/>
    </source>
</evidence>
<dbReference type="AlphaFoldDB" id="A0A7Z0JCH4"/>
<gene>
    <name evidence="3" type="ORF">HNR10_005324</name>
</gene>
<dbReference type="InterPro" id="IPR000073">
    <property type="entry name" value="AB_hydrolase_1"/>
</dbReference>
<sequence length="264" mass="28110">MGHTEIGGLRVAFDRTGDGPSLVLLHGILQDARAWRPQLEGLRDRFGILAWDAPGCGRSEDPPEHWRLPEYADCLAALLSELGVTDPVLCGLSWGGTLALEFQHRHPGRSTALVLVGAYAGWAGSLSDRECRARLASCLAQAGLRPEEFVPDWMPGLLTPRAPSGVVDEVTGIMSDFHPSGFRTMARAVAAADLRPHLARIDVPALVVHGDDDRRAPAGTVGAALAGAIPGARLVVLPESGHLCNVEQPGAFDRAVRDFAETVD</sequence>
<evidence type="ECO:0000259" key="2">
    <source>
        <dbReference type="Pfam" id="PF12697"/>
    </source>
</evidence>
<protein>
    <submittedName>
        <fullName evidence="3">Pimeloyl-ACP methyl ester carboxylesterase</fullName>
    </submittedName>
</protein>
<dbReference type="RefSeq" id="WP_179828168.1">
    <property type="nucleotide sequence ID" value="NZ_JACCFS010000001.1"/>
</dbReference>
<proteinExistence type="predicted"/>
<dbReference type="GO" id="GO:0016020">
    <property type="term" value="C:membrane"/>
    <property type="evidence" value="ECO:0007669"/>
    <property type="project" value="TreeGrafter"/>
</dbReference>
<evidence type="ECO:0000256" key="1">
    <source>
        <dbReference type="ARBA" id="ARBA00022801"/>
    </source>
</evidence>
<dbReference type="EMBL" id="JACCFS010000001">
    <property type="protein sequence ID" value="NYJ37443.1"/>
    <property type="molecule type" value="Genomic_DNA"/>
</dbReference>